<proteinExistence type="predicted"/>
<protein>
    <submittedName>
        <fullName evidence="2">Uncharacterized protein</fullName>
    </submittedName>
</protein>
<dbReference type="STRING" id="709839.TSA66_01000"/>
<dbReference type="EMBL" id="JWJG01000010">
    <property type="protein sequence ID" value="KIF84048.1"/>
    <property type="molecule type" value="Genomic_DNA"/>
</dbReference>
<accession>A0A0C1Y175</accession>
<dbReference type="EMBL" id="JWJG01000028">
    <property type="protein sequence ID" value="KIF80823.1"/>
    <property type="molecule type" value="Genomic_DNA"/>
</dbReference>
<dbReference type="Proteomes" id="UP000031572">
    <property type="component" value="Unassembled WGS sequence"/>
</dbReference>
<reference evidence="2 4" key="1">
    <citation type="submission" date="2014-12" db="EMBL/GenBank/DDBJ databases">
        <title>Denitrispirillum autotrophicum gen. nov., sp. nov., Denitrifying, Facultatively Autotrophic Bacteria Isolated from Rice Paddy Soil.</title>
        <authorList>
            <person name="Ishii S."/>
            <person name="Ashida N."/>
            <person name="Ohno H."/>
            <person name="Otsuka S."/>
            <person name="Yokota A."/>
            <person name="Senoo K."/>
        </authorList>
    </citation>
    <scope>NUCLEOTIDE SEQUENCE [LARGE SCALE GENOMIC DNA]</scope>
    <source>
        <strain evidence="2 4">TSA66</strain>
    </source>
</reference>
<evidence type="ECO:0000313" key="3">
    <source>
        <dbReference type="EMBL" id="KIF84048.1"/>
    </source>
</evidence>
<evidence type="ECO:0000313" key="2">
    <source>
        <dbReference type="EMBL" id="KIF80823.1"/>
    </source>
</evidence>
<organism evidence="2 4">
    <name type="scientific">Noviherbaspirillum autotrophicum</name>
    <dbReference type="NCBI Taxonomy" id="709839"/>
    <lineage>
        <taxon>Bacteria</taxon>
        <taxon>Pseudomonadati</taxon>
        <taxon>Pseudomonadota</taxon>
        <taxon>Betaproteobacteria</taxon>
        <taxon>Burkholderiales</taxon>
        <taxon>Oxalobacteraceae</taxon>
        <taxon>Noviherbaspirillum</taxon>
    </lineage>
</organism>
<sequence>MSKSNLREKMPTVTAFIDDLREAFGKEMIDGQIRRGIRGEPVFYACENGVEIGTKVNSGAAVRVTWDAVTGRAVSEEIKRESDK</sequence>
<evidence type="ECO:0000313" key="4">
    <source>
        <dbReference type="Proteomes" id="UP000031572"/>
    </source>
</evidence>
<keyword evidence="4" id="KW-1185">Reference proteome</keyword>
<gene>
    <name evidence="3" type="ORF">TSA66_01000</name>
    <name evidence="1" type="ORF">TSA66_08065</name>
    <name evidence="2" type="ORF">TSA66_08310</name>
</gene>
<evidence type="ECO:0000313" key="1">
    <source>
        <dbReference type="EMBL" id="KIF80786.1"/>
    </source>
</evidence>
<name>A0A0C1Y175_9BURK</name>
<comment type="caution">
    <text evidence="2">The sequence shown here is derived from an EMBL/GenBank/DDBJ whole genome shotgun (WGS) entry which is preliminary data.</text>
</comment>
<dbReference type="EMBL" id="JWJG01000028">
    <property type="protein sequence ID" value="KIF80786.1"/>
    <property type="molecule type" value="Genomic_DNA"/>
</dbReference>
<dbReference type="AlphaFoldDB" id="A0A0C1Y175"/>